<protein>
    <submittedName>
        <fullName evidence="1">Uncharacterized protein</fullName>
    </submittedName>
</protein>
<reference evidence="1 2" key="1">
    <citation type="submission" date="2024-09" db="EMBL/GenBank/DDBJ databases">
        <title>Rethinking Asexuality: The Enigmatic Case of Functional Sexual Genes in Lepraria (Stereocaulaceae).</title>
        <authorList>
            <person name="Doellman M."/>
            <person name="Sun Y."/>
            <person name="Barcenas-Pena A."/>
            <person name="Lumbsch H.T."/>
            <person name="Grewe F."/>
        </authorList>
    </citation>
    <scope>NUCLEOTIDE SEQUENCE [LARGE SCALE GENOMIC DNA]</scope>
    <source>
        <strain evidence="1 2">Mercado 3170</strain>
    </source>
</reference>
<proteinExistence type="predicted"/>
<accession>A0ABR4AQ02</accession>
<sequence length="325" mass="35796">MSATPIIPISLSSPSPLLNESTASTLYGKPTVVTANAWPSAPYWFPVAPGLTGDILEYSDAKVVAWQDRVLNALTDIETNIHSDGRDSDPFPPQSITCGVVTAKFDFPDSPYPVPPLKPFNRQMARFWIHRLRTLTRTYGPRAISSADILIDNLPAIRFSLVIARSNGVETSKREIRSNASALAIPHTNATTDADTPWPPIPFYSEFTGHSPISFTILGYGHFIRIIDKADILDALAIMEEVIRAEGHGGEHFTSRIVAAGTFAAFFDPPNPPAMRRFTRVQAILVIAHVRELFSTFGPKEIEMAEIRFDGSLRAMFSFKVGIEV</sequence>
<gene>
    <name evidence="1" type="ORF">N7G274_001346</name>
</gene>
<evidence type="ECO:0000313" key="1">
    <source>
        <dbReference type="EMBL" id="KAL2047325.1"/>
    </source>
</evidence>
<dbReference type="EMBL" id="JBEFKJ010000003">
    <property type="protein sequence ID" value="KAL2047325.1"/>
    <property type="molecule type" value="Genomic_DNA"/>
</dbReference>
<dbReference type="Proteomes" id="UP001590950">
    <property type="component" value="Unassembled WGS sequence"/>
</dbReference>
<keyword evidence="2" id="KW-1185">Reference proteome</keyword>
<comment type="caution">
    <text evidence="1">The sequence shown here is derived from an EMBL/GenBank/DDBJ whole genome shotgun (WGS) entry which is preliminary data.</text>
</comment>
<organism evidence="1 2">
    <name type="scientific">Stereocaulon virgatum</name>
    <dbReference type="NCBI Taxonomy" id="373712"/>
    <lineage>
        <taxon>Eukaryota</taxon>
        <taxon>Fungi</taxon>
        <taxon>Dikarya</taxon>
        <taxon>Ascomycota</taxon>
        <taxon>Pezizomycotina</taxon>
        <taxon>Lecanoromycetes</taxon>
        <taxon>OSLEUM clade</taxon>
        <taxon>Lecanoromycetidae</taxon>
        <taxon>Lecanorales</taxon>
        <taxon>Lecanorineae</taxon>
        <taxon>Stereocaulaceae</taxon>
        <taxon>Stereocaulon</taxon>
    </lineage>
</organism>
<evidence type="ECO:0000313" key="2">
    <source>
        <dbReference type="Proteomes" id="UP001590950"/>
    </source>
</evidence>
<name>A0ABR4AQ02_9LECA</name>